<feature type="transmembrane region" description="Helical" evidence="8">
    <location>
        <begin position="70"/>
        <end position="92"/>
    </location>
</feature>
<evidence type="ECO:0000256" key="2">
    <source>
        <dbReference type="ARBA" id="ARBA00009773"/>
    </source>
</evidence>
<proteinExistence type="inferred from homology"/>
<keyword evidence="5 8" id="KW-0812">Transmembrane</keyword>
<evidence type="ECO:0000256" key="3">
    <source>
        <dbReference type="ARBA" id="ARBA00022448"/>
    </source>
</evidence>
<accession>A0AAX2J953</accession>
<feature type="transmembrane region" description="Helical" evidence="8">
    <location>
        <begin position="7"/>
        <end position="25"/>
    </location>
</feature>
<keyword evidence="7 8" id="KW-0472">Membrane</keyword>
<organism evidence="9 10">
    <name type="scientific">Fusobacterium ulcerans</name>
    <dbReference type="NCBI Taxonomy" id="861"/>
    <lineage>
        <taxon>Bacteria</taxon>
        <taxon>Fusobacteriati</taxon>
        <taxon>Fusobacteriota</taxon>
        <taxon>Fusobacteriia</taxon>
        <taxon>Fusobacteriales</taxon>
        <taxon>Fusobacteriaceae</taxon>
        <taxon>Fusobacterium</taxon>
    </lineage>
</organism>
<evidence type="ECO:0000256" key="5">
    <source>
        <dbReference type="ARBA" id="ARBA00022692"/>
    </source>
</evidence>
<feature type="transmembrane region" description="Helical" evidence="8">
    <location>
        <begin position="319"/>
        <end position="348"/>
    </location>
</feature>
<evidence type="ECO:0000256" key="4">
    <source>
        <dbReference type="ARBA" id="ARBA00022475"/>
    </source>
</evidence>
<dbReference type="AlphaFoldDB" id="A0AAX2J953"/>
<keyword evidence="3" id="KW-0813">Transport</keyword>
<comment type="similarity">
    <text evidence="2">Belongs to the autoinducer-2 exporter (AI-2E) (TC 2.A.86) family.</text>
</comment>
<keyword evidence="6 8" id="KW-1133">Transmembrane helix</keyword>
<feature type="transmembrane region" description="Helical" evidence="8">
    <location>
        <begin position="263"/>
        <end position="283"/>
    </location>
</feature>
<feature type="transmembrane region" description="Helical" evidence="8">
    <location>
        <begin position="225"/>
        <end position="251"/>
    </location>
</feature>
<evidence type="ECO:0000256" key="1">
    <source>
        <dbReference type="ARBA" id="ARBA00004651"/>
    </source>
</evidence>
<dbReference type="EMBL" id="LS483487">
    <property type="protein sequence ID" value="SQJ00345.1"/>
    <property type="molecule type" value="Genomic_DNA"/>
</dbReference>
<dbReference type="PANTHER" id="PTHR21716:SF53">
    <property type="entry name" value="PERMEASE PERM-RELATED"/>
    <property type="match status" value="1"/>
</dbReference>
<dbReference type="RefSeq" id="WP_005976111.1">
    <property type="nucleotide sequence ID" value="NZ_CABKNW010000001.1"/>
</dbReference>
<dbReference type="PANTHER" id="PTHR21716">
    <property type="entry name" value="TRANSMEMBRANE PROTEIN"/>
    <property type="match status" value="1"/>
</dbReference>
<gene>
    <name evidence="9" type="primary">yhhT</name>
    <name evidence="9" type="ORF">NCTC12112_00656</name>
</gene>
<dbReference type="GO" id="GO:0005886">
    <property type="term" value="C:plasma membrane"/>
    <property type="evidence" value="ECO:0007669"/>
    <property type="project" value="UniProtKB-SubCell"/>
</dbReference>
<feature type="transmembrane region" description="Helical" evidence="8">
    <location>
        <begin position="37"/>
        <end position="58"/>
    </location>
</feature>
<name>A0AAX2J953_9FUSO</name>
<dbReference type="Pfam" id="PF01594">
    <property type="entry name" value="AI-2E_transport"/>
    <property type="match status" value="1"/>
</dbReference>
<dbReference type="InterPro" id="IPR002549">
    <property type="entry name" value="AI-2E-like"/>
</dbReference>
<dbReference type="KEGG" id="ful:C4N20_10505"/>
<feature type="transmembrane region" description="Helical" evidence="8">
    <location>
        <begin position="290"/>
        <end position="307"/>
    </location>
</feature>
<protein>
    <submittedName>
        <fullName evidence="9">Pheromone autoinducer 2 transporter</fullName>
    </submittedName>
</protein>
<evidence type="ECO:0000256" key="6">
    <source>
        <dbReference type="ARBA" id="ARBA00022989"/>
    </source>
</evidence>
<keyword evidence="4" id="KW-1003">Cell membrane</keyword>
<reference evidence="9 10" key="1">
    <citation type="submission" date="2018-06" db="EMBL/GenBank/DDBJ databases">
        <authorList>
            <consortium name="Pathogen Informatics"/>
            <person name="Doyle S."/>
        </authorList>
    </citation>
    <scope>NUCLEOTIDE SEQUENCE [LARGE SCALE GENOMIC DNA]</scope>
    <source>
        <strain evidence="9 10">NCTC12112</strain>
    </source>
</reference>
<evidence type="ECO:0000256" key="8">
    <source>
        <dbReference type="SAM" id="Phobius"/>
    </source>
</evidence>
<evidence type="ECO:0000256" key="7">
    <source>
        <dbReference type="ARBA" id="ARBA00023136"/>
    </source>
</evidence>
<comment type="subcellular location">
    <subcellularLocation>
        <location evidence="1">Cell membrane</location>
        <topology evidence="1">Multi-pass membrane protein</topology>
    </subcellularLocation>
</comment>
<dbReference type="GO" id="GO:0055085">
    <property type="term" value="P:transmembrane transport"/>
    <property type="evidence" value="ECO:0007669"/>
    <property type="project" value="TreeGrafter"/>
</dbReference>
<dbReference type="GeneID" id="78455244"/>
<feature type="transmembrane region" description="Helical" evidence="8">
    <location>
        <begin position="163"/>
        <end position="185"/>
    </location>
</feature>
<evidence type="ECO:0000313" key="10">
    <source>
        <dbReference type="Proteomes" id="UP000249008"/>
    </source>
</evidence>
<sequence length="376" mass="42348">MEKKWTFLKFLGAGIVIVLVQSFFQKYDAFKDIYSTYIGYLIPMIYAVFISIFLEPLVSKIEQRFKLERWVAVAIVIVLVIIGVAGFVGLILPQLGKSFKELYNKLPHMQEQLGSLIKRVLDYLKEKELLVIGEKQIEDNIISLLKRNIGNLQEFGISVLLNIVWWTIALSKFFIGFFLAVFILLDKEYFIRFIKNILAIIFGKEKGMYLSDFLNQSRNVLLNYVWGRIIASAFVGVITFVVLFLAGVPYALLSSLMIGMGNMIPYVGSIVAGAIAIFLVILAEPSKIGYLFLAMIIGQTVDGWIVGPKIVSETVGMSTFWVIVAVLIGGSVMGPMGMFFGVPAFGIIKLIYETQLKKIENGSTNIKNKKEKKWKK</sequence>
<evidence type="ECO:0000313" key="9">
    <source>
        <dbReference type="EMBL" id="SQJ00345.1"/>
    </source>
</evidence>
<dbReference type="Proteomes" id="UP000249008">
    <property type="component" value="Chromosome 1"/>
</dbReference>